<evidence type="ECO:0000256" key="4">
    <source>
        <dbReference type="SAM" id="MobiDB-lite"/>
    </source>
</evidence>
<dbReference type="Pfam" id="PF13365">
    <property type="entry name" value="Trypsin_2"/>
    <property type="match status" value="1"/>
</dbReference>
<keyword evidence="3" id="KW-0378">Hydrolase</keyword>
<dbReference type="SMART" id="SM00228">
    <property type="entry name" value="PDZ"/>
    <property type="match status" value="1"/>
</dbReference>
<dbReference type="PANTHER" id="PTHR43343:SF3">
    <property type="entry name" value="PROTEASE DO-LIKE 8, CHLOROPLASTIC"/>
    <property type="match status" value="1"/>
</dbReference>
<dbReference type="Gene3D" id="2.40.10.10">
    <property type="entry name" value="Trypsin-like serine proteases"/>
    <property type="match status" value="2"/>
</dbReference>
<keyword evidence="2 6" id="KW-0645">Protease</keyword>
<sequence>MTAETDRLPRRDVRGRDTKLRNLLLTGLLLGGLGVADAGAQGVKYRLPGASLPTLNLGDPRTAPLDPPPPSMPTLSDPTELQSFRGIPLNAQKTAQTQKPAQSSAANTPKPLTDAEKQTLKTLFSKVRPATLRIEQCDNTVPGACDEPDGIGSAVLISADGLALTAYHVVEGASKLSAQTVDKKRYAVEVVGYDDQDDLALLRVSVPGATPFVPLASARPGVGDAVLAVGNGGGTFLQPKTGRLTGLEADAGPGGATFPPGTLQMSAPLIPGDSGGPILNVRGELTGIVSYISVSREKGPASFAVPVTASDARLAELRAGKKLDAPIIGISLNGPYTALLTIDATDFKRASALLKLGDTPGAFFTGVNPGSPAEKAGLQPLKLNDKDQRISGDIVTEVNGKRIINFDEFQYAVRTYRPGDTITLTVLRGNKPMMVKVTLIGRSQAQR</sequence>
<dbReference type="AlphaFoldDB" id="A0A1U7NRA4"/>
<comment type="caution">
    <text evidence="6">The sequence shown here is derived from an EMBL/GenBank/DDBJ whole genome shotgun (WGS) entry which is preliminary data.</text>
</comment>
<dbReference type="InterPro" id="IPR009003">
    <property type="entry name" value="Peptidase_S1_PA"/>
</dbReference>
<dbReference type="EMBL" id="MSTI01000160">
    <property type="protein sequence ID" value="OLV15828.1"/>
    <property type="molecule type" value="Genomic_DNA"/>
</dbReference>
<keyword evidence="8" id="KW-1185">Reference proteome</keyword>
<name>A0A1U7NRA4_9DEIO</name>
<feature type="compositionally biased region" description="Low complexity" evidence="4">
    <location>
        <begin position="91"/>
        <end position="102"/>
    </location>
</feature>
<evidence type="ECO:0000313" key="8">
    <source>
        <dbReference type="Proteomes" id="UP000186607"/>
    </source>
</evidence>
<reference evidence="6 8" key="1">
    <citation type="submission" date="2017-01" db="EMBL/GenBank/DDBJ databases">
        <title>Genome Analysis of Deinococcus marmoris KOPRI26562.</title>
        <authorList>
            <person name="Kim J.H."/>
            <person name="Oh H.-M."/>
        </authorList>
    </citation>
    <scope>NUCLEOTIDE SEQUENCE [LARGE SCALE GENOMIC DNA]</scope>
    <source>
        <strain evidence="6 8">KOPRI26562</strain>
    </source>
</reference>
<feature type="domain" description="PDZ" evidence="5">
    <location>
        <begin position="314"/>
        <end position="430"/>
    </location>
</feature>
<proteinExistence type="inferred from homology"/>
<dbReference type="PANTHER" id="PTHR43343">
    <property type="entry name" value="PEPTIDASE S12"/>
    <property type="match status" value="1"/>
</dbReference>
<evidence type="ECO:0000256" key="1">
    <source>
        <dbReference type="ARBA" id="ARBA00010541"/>
    </source>
</evidence>
<dbReference type="RefSeq" id="WP_254843277.1">
    <property type="nucleotide sequence ID" value="NZ_MSTI01000160.1"/>
</dbReference>
<dbReference type="PRINTS" id="PR00834">
    <property type="entry name" value="PROTEASES2C"/>
</dbReference>
<evidence type="ECO:0000313" key="7">
    <source>
        <dbReference type="EMBL" id="OLV15828.1"/>
    </source>
</evidence>
<dbReference type="GO" id="GO:0004252">
    <property type="term" value="F:serine-type endopeptidase activity"/>
    <property type="evidence" value="ECO:0007669"/>
    <property type="project" value="InterPro"/>
</dbReference>
<accession>A0A1U7NRA4</accession>
<dbReference type="InterPro" id="IPR036034">
    <property type="entry name" value="PDZ_sf"/>
</dbReference>
<feature type="region of interest" description="Disordered" evidence="4">
    <location>
        <begin position="55"/>
        <end position="115"/>
    </location>
</feature>
<dbReference type="PROSITE" id="PS50106">
    <property type="entry name" value="PDZ"/>
    <property type="match status" value="1"/>
</dbReference>
<evidence type="ECO:0000256" key="3">
    <source>
        <dbReference type="ARBA" id="ARBA00022801"/>
    </source>
</evidence>
<dbReference type="InterPro" id="IPR043504">
    <property type="entry name" value="Peptidase_S1_PA_chymotrypsin"/>
</dbReference>
<dbReference type="EMBL" id="MSTI01000180">
    <property type="protein sequence ID" value="OLV15450.1"/>
    <property type="molecule type" value="Genomic_DNA"/>
</dbReference>
<gene>
    <name evidence="7" type="ORF">BOO71_0013600</name>
    <name evidence="6" type="ORF">BOO71_0014923</name>
</gene>
<dbReference type="STRING" id="249408.BOO71_0013600"/>
<dbReference type="InterPro" id="IPR051201">
    <property type="entry name" value="Chloro_Bact_Ser_Proteases"/>
</dbReference>
<dbReference type="SUPFAM" id="SSF50494">
    <property type="entry name" value="Trypsin-like serine proteases"/>
    <property type="match status" value="1"/>
</dbReference>
<dbReference type="GO" id="GO:0006508">
    <property type="term" value="P:proteolysis"/>
    <property type="evidence" value="ECO:0007669"/>
    <property type="project" value="UniProtKB-KW"/>
</dbReference>
<dbReference type="InterPro" id="IPR001478">
    <property type="entry name" value="PDZ"/>
</dbReference>
<dbReference type="Proteomes" id="UP000186607">
    <property type="component" value="Unassembled WGS sequence"/>
</dbReference>
<evidence type="ECO:0000313" key="6">
    <source>
        <dbReference type="EMBL" id="OLV15450.1"/>
    </source>
</evidence>
<organism evidence="6 8">
    <name type="scientific">Deinococcus marmoris</name>
    <dbReference type="NCBI Taxonomy" id="249408"/>
    <lineage>
        <taxon>Bacteria</taxon>
        <taxon>Thermotogati</taxon>
        <taxon>Deinococcota</taxon>
        <taxon>Deinococci</taxon>
        <taxon>Deinococcales</taxon>
        <taxon>Deinococcaceae</taxon>
        <taxon>Deinococcus</taxon>
    </lineage>
</organism>
<evidence type="ECO:0000256" key="2">
    <source>
        <dbReference type="ARBA" id="ARBA00022670"/>
    </source>
</evidence>
<dbReference type="Gene3D" id="2.30.42.10">
    <property type="match status" value="1"/>
</dbReference>
<dbReference type="Pfam" id="PF13180">
    <property type="entry name" value="PDZ_2"/>
    <property type="match status" value="1"/>
</dbReference>
<dbReference type="eggNOG" id="COG0265">
    <property type="taxonomic scope" value="Bacteria"/>
</dbReference>
<protein>
    <submittedName>
        <fullName evidence="6">Periplasmic serine protease, HtrA/DegQ/DegS family</fullName>
    </submittedName>
</protein>
<evidence type="ECO:0000259" key="5">
    <source>
        <dbReference type="PROSITE" id="PS50106"/>
    </source>
</evidence>
<comment type="similarity">
    <text evidence="1">Belongs to the peptidase S1C family.</text>
</comment>
<dbReference type="SUPFAM" id="SSF50156">
    <property type="entry name" value="PDZ domain-like"/>
    <property type="match status" value="1"/>
</dbReference>
<dbReference type="InterPro" id="IPR001940">
    <property type="entry name" value="Peptidase_S1C"/>
</dbReference>